<keyword evidence="2" id="KW-0808">Transferase</keyword>
<dbReference type="PANTHER" id="PTHR12526">
    <property type="entry name" value="GLYCOSYLTRANSFERASE"/>
    <property type="match status" value="1"/>
</dbReference>
<evidence type="ECO:0000313" key="2">
    <source>
        <dbReference type="EMBL" id="MCQ4079688.1"/>
    </source>
</evidence>
<keyword evidence="2" id="KW-0328">Glycosyltransferase</keyword>
<dbReference type="EMBL" id="JANFNG010000002">
    <property type="protein sequence ID" value="MCQ4079688.1"/>
    <property type="molecule type" value="Genomic_DNA"/>
</dbReference>
<comment type="caution">
    <text evidence="2">The sequence shown here is derived from an EMBL/GenBank/DDBJ whole genome shotgun (WGS) entry which is preliminary data.</text>
</comment>
<dbReference type="Gene3D" id="3.40.50.2000">
    <property type="entry name" value="Glycogen Phosphorylase B"/>
    <property type="match status" value="2"/>
</dbReference>
<dbReference type="PANTHER" id="PTHR12526:SF630">
    <property type="entry name" value="GLYCOSYLTRANSFERASE"/>
    <property type="match status" value="1"/>
</dbReference>
<proteinExistence type="predicted"/>
<gene>
    <name evidence="2" type="ORF">NGB36_03510</name>
</gene>
<reference evidence="2" key="1">
    <citation type="submission" date="2022-06" db="EMBL/GenBank/DDBJ databases">
        <title>Draft genome sequence of Streptomyces sp. RB6PN25 isolated from peat swamp forest in Thailand.</title>
        <authorList>
            <person name="Duangmal K."/>
            <person name="Klaysubun C."/>
        </authorList>
    </citation>
    <scope>NUCLEOTIDE SEQUENCE</scope>
    <source>
        <strain evidence="2">RB6PN25</strain>
    </source>
</reference>
<name>A0ABT1PRC3_9ACTN</name>
<accession>A0ABT1PRC3</accession>
<organism evidence="2 3">
    <name type="scientific">Streptomyces humicola</name>
    <dbReference type="NCBI Taxonomy" id="2953240"/>
    <lineage>
        <taxon>Bacteria</taxon>
        <taxon>Bacillati</taxon>
        <taxon>Actinomycetota</taxon>
        <taxon>Actinomycetes</taxon>
        <taxon>Kitasatosporales</taxon>
        <taxon>Streptomycetaceae</taxon>
        <taxon>Streptomyces</taxon>
    </lineage>
</organism>
<protein>
    <recommendedName>
        <fullName evidence="1">D-inositol 3-phosphate glycosyltransferase</fullName>
    </recommendedName>
</protein>
<dbReference type="SUPFAM" id="SSF53756">
    <property type="entry name" value="UDP-Glycosyltransferase/glycogen phosphorylase"/>
    <property type="match status" value="1"/>
</dbReference>
<keyword evidence="3" id="KW-1185">Reference proteome</keyword>
<dbReference type="RefSeq" id="WP_255918563.1">
    <property type="nucleotide sequence ID" value="NZ_JANFNG010000002.1"/>
</dbReference>
<dbReference type="Pfam" id="PF13692">
    <property type="entry name" value="Glyco_trans_1_4"/>
    <property type="match status" value="1"/>
</dbReference>
<dbReference type="Proteomes" id="UP001057702">
    <property type="component" value="Unassembled WGS sequence"/>
</dbReference>
<dbReference type="GO" id="GO:0016757">
    <property type="term" value="F:glycosyltransferase activity"/>
    <property type="evidence" value="ECO:0007669"/>
    <property type="project" value="UniProtKB-KW"/>
</dbReference>
<sequence>MLEQALHNLETYPLLLTQLIGRVRSGGPRLAFWGHGRTYTKPASRLESFAKDTLTRCGAWFFAYTEGGAAHVASRGFPRERITVVRNSIDTAALSATADRARRPGTAEYADTLVLRERYGLVTGRTALFLGGLDAPKRIPFLLESARRIASRLPGFRLLVAGDGTDRNLVEEAASRPGSPVVAVGHTTGRRTALLGAVSDVMLMPGRVGLCAVDSFTLRTPIVTTDWPWHAPEFEYLTDGCNSLVTADDVTSYTGAVVDLLGNRSRLEQIRAACLRDSADYTVQGMATRFCDGLHRMLGNGSRR</sequence>
<evidence type="ECO:0000313" key="3">
    <source>
        <dbReference type="Proteomes" id="UP001057702"/>
    </source>
</evidence>
<evidence type="ECO:0000256" key="1">
    <source>
        <dbReference type="ARBA" id="ARBA00021292"/>
    </source>
</evidence>